<organism evidence="1 2">
    <name type="scientific">Paramecium sonneborni</name>
    <dbReference type="NCBI Taxonomy" id="65129"/>
    <lineage>
        <taxon>Eukaryota</taxon>
        <taxon>Sar</taxon>
        <taxon>Alveolata</taxon>
        <taxon>Ciliophora</taxon>
        <taxon>Intramacronucleata</taxon>
        <taxon>Oligohymenophorea</taxon>
        <taxon>Peniculida</taxon>
        <taxon>Parameciidae</taxon>
        <taxon>Paramecium</taxon>
    </lineage>
</organism>
<evidence type="ECO:0000313" key="1">
    <source>
        <dbReference type="EMBL" id="CAD8130432.1"/>
    </source>
</evidence>
<name>A0A8S1RT80_9CILI</name>
<protein>
    <submittedName>
        <fullName evidence="1">Uncharacterized protein</fullName>
    </submittedName>
</protein>
<reference evidence="1" key="1">
    <citation type="submission" date="2021-01" db="EMBL/GenBank/DDBJ databases">
        <authorList>
            <consortium name="Genoscope - CEA"/>
            <person name="William W."/>
        </authorList>
    </citation>
    <scope>NUCLEOTIDE SEQUENCE</scope>
</reference>
<gene>
    <name evidence="1" type="ORF">PSON_ATCC_30995.1.T2890001</name>
</gene>
<accession>A0A8S1RT80</accession>
<comment type="caution">
    <text evidence="1">The sequence shown here is derived from an EMBL/GenBank/DDBJ whole genome shotgun (WGS) entry which is preliminary data.</text>
</comment>
<proteinExistence type="predicted"/>
<sequence length="42" mass="4970">MNFQVDKDHIRVISQIVRMKQYVNGTPINARKREKSLTLVNK</sequence>
<dbReference type="AlphaFoldDB" id="A0A8S1RT80"/>
<keyword evidence="2" id="KW-1185">Reference proteome</keyword>
<evidence type="ECO:0000313" key="2">
    <source>
        <dbReference type="Proteomes" id="UP000692954"/>
    </source>
</evidence>
<dbReference type="EMBL" id="CAJJDN010000289">
    <property type="protein sequence ID" value="CAD8130432.1"/>
    <property type="molecule type" value="Genomic_DNA"/>
</dbReference>
<dbReference type="Proteomes" id="UP000692954">
    <property type="component" value="Unassembled WGS sequence"/>
</dbReference>